<dbReference type="RefSeq" id="WP_109215264.1">
    <property type="nucleotide sequence ID" value="NZ_JRFU01000061.1"/>
</dbReference>
<organism evidence="1 2">
    <name type="scientific">Eubacterium ramulus</name>
    <dbReference type="NCBI Taxonomy" id="39490"/>
    <lineage>
        <taxon>Bacteria</taxon>
        <taxon>Bacillati</taxon>
        <taxon>Bacillota</taxon>
        <taxon>Clostridia</taxon>
        <taxon>Eubacteriales</taxon>
        <taxon>Eubacteriaceae</taxon>
        <taxon>Eubacterium</taxon>
    </lineage>
</organism>
<sequence length="110" mass="12837">MNDVNNITCEIAHKVQETEEEFIFSTLCNHIQEKYEIIVEKKELYAAIELIRKLRENGIDIYQLQSKANSDTKSYAKGYTNGYSSGYASAMNDVTRFAEQRKRIEEEEEE</sequence>
<dbReference type="EMBL" id="JRFU01000061">
    <property type="protein sequence ID" value="PWE87114.1"/>
    <property type="molecule type" value="Genomic_DNA"/>
</dbReference>
<dbReference type="Proteomes" id="UP000245288">
    <property type="component" value="Unassembled WGS sequence"/>
</dbReference>
<keyword evidence="2" id="KW-1185">Reference proteome</keyword>
<protein>
    <submittedName>
        <fullName evidence="1">Uncharacterized protein</fullName>
    </submittedName>
</protein>
<reference evidence="1 2" key="1">
    <citation type="submission" date="2014-09" db="EMBL/GenBank/DDBJ databases">
        <title>Butyrate-producing bacteria isolated from human gut.</title>
        <authorList>
            <person name="Zhang Q."/>
            <person name="Zhao L."/>
        </authorList>
    </citation>
    <scope>NUCLEOTIDE SEQUENCE [LARGE SCALE GENOMIC DNA]</scope>
    <source>
        <strain evidence="1 2">21</strain>
    </source>
</reference>
<evidence type="ECO:0000313" key="1">
    <source>
        <dbReference type="EMBL" id="PWE87114.1"/>
    </source>
</evidence>
<gene>
    <name evidence="1" type="ORF">LG34_06175</name>
</gene>
<name>A0A2V1JTI5_EUBRA</name>
<accession>A0A2V1JTI5</accession>
<dbReference type="AlphaFoldDB" id="A0A2V1JTI5"/>
<proteinExistence type="predicted"/>
<evidence type="ECO:0000313" key="2">
    <source>
        <dbReference type="Proteomes" id="UP000245288"/>
    </source>
</evidence>
<comment type="caution">
    <text evidence="1">The sequence shown here is derived from an EMBL/GenBank/DDBJ whole genome shotgun (WGS) entry which is preliminary data.</text>
</comment>